<reference evidence="3 4" key="1">
    <citation type="submission" date="2019-02" db="EMBL/GenBank/DDBJ databases">
        <title>Pedobacter sp. RP-1-14 sp. nov., isolated from Arctic soil.</title>
        <authorList>
            <person name="Dahal R.H."/>
        </authorList>
    </citation>
    <scope>NUCLEOTIDE SEQUENCE [LARGE SCALE GENOMIC DNA]</scope>
    <source>
        <strain evidence="3 4">RP-1-14</strain>
    </source>
</reference>
<dbReference type="Pfam" id="PF19404">
    <property type="entry name" value="DUF5977"/>
    <property type="match status" value="2"/>
</dbReference>
<evidence type="ECO:0000313" key="3">
    <source>
        <dbReference type="EMBL" id="TCC96383.1"/>
    </source>
</evidence>
<keyword evidence="4" id="KW-1185">Reference proteome</keyword>
<name>A0A4R0NAV5_9SPHI</name>
<feature type="signal peptide" evidence="1">
    <location>
        <begin position="1"/>
        <end position="19"/>
    </location>
</feature>
<evidence type="ECO:0000256" key="1">
    <source>
        <dbReference type="SAM" id="SignalP"/>
    </source>
</evidence>
<dbReference type="EMBL" id="SJSL01000013">
    <property type="protein sequence ID" value="TCC96383.1"/>
    <property type="molecule type" value="Genomic_DNA"/>
</dbReference>
<evidence type="ECO:0000259" key="2">
    <source>
        <dbReference type="Pfam" id="PF19404"/>
    </source>
</evidence>
<keyword evidence="1" id="KW-0732">Signal</keyword>
<sequence>MKLRTLLVIICLLSVNVDAQVADQGELIARASFRAKQVVQPSPIAAELGRFGDTQVGFFTGTPNINVPLYELKGNKLSLPVSLNYNASGYRPQDPATWVGANWSLDAGGVVVKSVLGNPDITSNYFESSTSLTPPPYGNKFGMASYITNIREAIIETQPDNYYYNFSGRTGKFWMKPDYSILKKKKDMLQISYNSSSPDSRFYITDEKGNIYSFTQIETSITIPSDDVGSPHSNGYTYASSWFLSSIASADGQEQINFEYITTTGEQNLYVNALNNQSYTYKFVTNNLLCPVSDTEDNFVPPPTNRIKRKFLSKVTLVRNGQTVAYIDFNSAVGRQDSEFAEDRLLNQVKVYSVNNGVATVVKQYNLTYSYFINNSNTFEKKRLKLDAVQEMNVSTGTGLKPAFQFTYRTDIAFPDRYTAKIDHWGFFNDSGNSNSIVPNFTVGGWGSQNVTFGGGADREPSLQGSSCTMMTRMQYPTGGFSDFEYELNQAPSGATVRNVGGIRIKSISDYAMSGQLATKKKYTYTKDDGTSSGHASYPVYLKTTSFTDYDAPSMGSPVVCRDYDKFWTIHTISANSIFGLGTFQGSHIGYEQVSESLINPADLMLGRTLYRYNIGTLSEHDDDIRNGDLLRTATYNNAGKLLHEVINSYEYGVVSSMSAYLYRPEDHQTNKPYYCRSSDNVYRNYAEWEAVNPSWGCIEFRTIPTVFFLEDYNIPSRYSNLLSTEEKNYDQATDTYQLLTRAYAYDNPVHTYPTRIMQSSINNTQLVTAKKYAADFNTSGASDVASTAISRLNSINAKGTEIEILQYRQNSDGSNRRYVDGMITTYSGSLAPNPDKVYRMESVTPLTTVQNTTIASGLFTFDPSYKLSGSFNFASDGTLSEQSKAAGPLTAYIWEYNTRYPVASAINAPVSAIAYTSFETDAKGNWSTVNITVNTSFLLSGKRSATLGTTSLISKSFTSAPSQLLLSYWSRSGQVQVSGNSGAIVTLSKQGITVNGWTYYEYLFPIGTTTVQLKVTSGQAIIDEVRLHPADSQMETFAYTPEIGQNTRISASNEIEYYEYDAGSRLINIKNDKKEVLKNFSYNYGPGIAATPPTATLFYSAAAQQNFTKQGCATGTPEVVTYKVPFGKYTAASQPAANLLAQQDITANGQAYANTNGRCLFYNVQKSRKVFKNDCPPEQGLGSPVTYIVPAGTYLAETQAAADALALADLDANGQAYANTNGTCSCAGEGKKMINGTCETGTKIYLSSTGNGSGQYVCVYWYQFSDNTYSIQYSQTSPTPCVNN</sequence>
<comment type="caution">
    <text evidence="3">The sequence shown here is derived from an EMBL/GenBank/DDBJ whole genome shotgun (WGS) entry which is preliminary data.</text>
</comment>
<dbReference type="RefSeq" id="WP_131598174.1">
    <property type="nucleotide sequence ID" value="NZ_SJSL01000013.1"/>
</dbReference>
<dbReference type="Proteomes" id="UP000293347">
    <property type="component" value="Unassembled WGS sequence"/>
</dbReference>
<organism evidence="3 4">
    <name type="scientific">Pedobacter psychroterrae</name>
    <dbReference type="NCBI Taxonomy" id="2530453"/>
    <lineage>
        <taxon>Bacteria</taxon>
        <taxon>Pseudomonadati</taxon>
        <taxon>Bacteroidota</taxon>
        <taxon>Sphingobacteriia</taxon>
        <taxon>Sphingobacteriales</taxon>
        <taxon>Sphingobacteriaceae</taxon>
        <taxon>Pedobacter</taxon>
    </lineage>
</organism>
<accession>A0A4R0NAV5</accession>
<dbReference type="OrthoDB" id="903892at2"/>
<proteinExistence type="predicted"/>
<feature type="domain" description="DUF5977" evidence="2">
    <location>
        <begin position="1162"/>
        <end position="1226"/>
    </location>
</feature>
<protein>
    <recommendedName>
        <fullName evidence="2">DUF5977 domain-containing protein</fullName>
    </recommendedName>
</protein>
<feature type="domain" description="DUF5977" evidence="2">
    <location>
        <begin position="1099"/>
        <end position="1160"/>
    </location>
</feature>
<gene>
    <name evidence="3" type="ORF">EZ437_21385</name>
</gene>
<dbReference type="InterPro" id="IPR046020">
    <property type="entry name" value="DUF5977"/>
</dbReference>
<evidence type="ECO:0000313" key="4">
    <source>
        <dbReference type="Proteomes" id="UP000293347"/>
    </source>
</evidence>
<feature type="chain" id="PRO_5021026842" description="DUF5977 domain-containing protein" evidence="1">
    <location>
        <begin position="20"/>
        <end position="1285"/>
    </location>
</feature>